<evidence type="ECO:0000256" key="1">
    <source>
        <dbReference type="ARBA" id="ARBA00022603"/>
    </source>
</evidence>
<dbReference type="Gene3D" id="3.40.50.150">
    <property type="entry name" value="Vaccinia Virus protein VP39"/>
    <property type="match status" value="1"/>
</dbReference>
<dbReference type="PANTHER" id="PTHR21008">
    <property type="entry name" value="S-ADENOSYLMETHIONINE SENSOR UPSTREAM OF MTORC1-RELATED"/>
    <property type="match status" value="1"/>
</dbReference>
<dbReference type="Pfam" id="PF11968">
    <property type="entry name" value="Bmt2"/>
    <property type="match status" value="1"/>
</dbReference>
<reference evidence="5" key="1">
    <citation type="submission" date="2020-06" db="EMBL/GenBank/DDBJ databases">
        <authorList>
            <consortium name="Plant Systems Biology data submission"/>
        </authorList>
    </citation>
    <scope>NUCLEOTIDE SEQUENCE</scope>
    <source>
        <strain evidence="5">D6</strain>
    </source>
</reference>
<dbReference type="InterPro" id="IPR029063">
    <property type="entry name" value="SAM-dependent_MTases_sf"/>
</dbReference>
<accession>A0A9N8EIZ4</accession>
<dbReference type="Proteomes" id="UP001153069">
    <property type="component" value="Unassembled WGS sequence"/>
</dbReference>
<protein>
    <submittedName>
        <fullName evidence="5">Nucleolus protein</fullName>
    </submittedName>
</protein>
<dbReference type="GO" id="GO:0016433">
    <property type="term" value="F:rRNA (adenine) methyltransferase activity"/>
    <property type="evidence" value="ECO:0007669"/>
    <property type="project" value="TreeGrafter"/>
</dbReference>
<dbReference type="SUPFAM" id="SSF53335">
    <property type="entry name" value="S-adenosyl-L-methionine-dependent methyltransferases"/>
    <property type="match status" value="1"/>
</dbReference>
<evidence type="ECO:0000256" key="4">
    <source>
        <dbReference type="SAM" id="MobiDB-lite"/>
    </source>
</evidence>
<proteinExistence type="predicted"/>
<sequence length="313" mass="35986">MAPKNKRKTVPLAPPPHASTMKSRKRARQVTTLFHKYTRERDLALQKGDPTKEWDEKLEDIGGREEYQKASQLSTTFHSTSKWVLGYLQRNGWLYGIRMDEGDDNPQTKKKRKRRRDTKLLEIGAINTELLDAAERTMDDKTTKKYRLNVRAIDLHSMHPGRIEEADFLKLPLNTHTGKSCDVIVCSMVLNCVTTPEDRGEMLTRIHHLLRPGGILFLTIPRLCLSQSPYVTREQFLSLLGESGVGLVVKETKESPKVAFFLCKRPDTTAEPRDPSSFDEQWTQLRKVQRGKKYRNQFAVVLDKHRVLQTGSC</sequence>
<dbReference type="CDD" id="cd02440">
    <property type="entry name" value="AdoMet_MTases"/>
    <property type="match status" value="1"/>
</dbReference>
<evidence type="ECO:0000313" key="5">
    <source>
        <dbReference type="EMBL" id="CAB9521019.1"/>
    </source>
</evidence>
<dbReference type="EMBL" id="CAICTM010001154">
    <property type="protein sequence ID" value="CAB9521019.1"/>
    <property type="molecule type" value="Genomic_DNA"/>
</dbReference>
<keyword evidence="1" id="KW-0489">Methyltransferase</keyword>
<evidence type="ECO:0000313" key="6">
    <source>
        <dbReference type="Proteomes" id="UP001153069"/>
    </source>
</evidence>
<feature type="region of interest" description="Disordered" evidence="4">
    <location>
        <begin position="1"/>
        <end position="28"/>
    </location>
</feature>
<gene>
    <name evidence="5" type="ORF">SEMRO_1156_G247230.1</name>
</gene>
<dbReference type="GO" id="GO:0005730">
    <property type="term" value="C:nucleolus"/>
    <property type="evidence" value="ECO:0007669"/>
    <property type="project" value="TreeGrafter"/>
</dbReference>
<keyword evidence="3" id="KW-0949">S-adenosyl-L-methionine</keyword>
<keyword evidence="2" id="KW-0808">Transferase</keyword>
<dbReference type="OrthoDB" id="38453at2759"/>
<name>A0A9N8EIZ4_9STRA</name>
<organism evidence="5 6">
    <name type="scientific">Seminavis robusta</name>
    <dbReference type="NCBI Taxonomy" id="568900"/>
    <lineage>
        <taxon>Eukaryota</taxon>
        <taxon>Sar</taxon>
        <taxon>Stramenopiles</taxon>
        <taxon>Ochrophyta</taxon>
        <taxon>Bacillariophyta</taxon>
        <taxon>Bacillariophyceae</taxon>
        <taxon>Bacillariophycidae</taxon>
        <taxon>Naviculales</taxon>
        <taxon>Naviculaceae</taxon>
        <taxon>Seminavis</taxon>
    </lineage>
</organism>
<dbReference type="PANTHER" id="PTHR21008:SF1">
    <property type="entry name" value="25S RRNA (ADENINE(2142)-N(1))-METHYLTRANSFERASE"/>
    <property type="match status" value="1"/>
</dbReference>
<dbReference type="AlphaFoldDB" id="A0A9N8EIZ4"/>
<dbReference type="InterPro" id="IPR021867">
    <property type="entry name" value="Bmt2/SAMTOR"/>
</dbReference>
<evidence type="ECO:0000256" key="3">
    <source>
        <dbReference type="ARBA" id="ARBA00022691"/>
    </source>
</evidence>
<keyword evidence="6" id="KW-1185">Reference proteome</keyword>
<comment type="caution">
    <text evidence="5">The sequence shown here is derived from an EMBL/GenBank/DDBJ whole genome shotgun (WGS) entry which is preliminary data.</text>
</comment>
<evidence type="ECO:0000256" key="2">
    <source>
        <dbReference type="ARBA" id="ARBA00022679"/>
    </source>
</evidence>